<evidence type="ECO:0000313" key="8">
    <source>
        <dbReference type="Proteomes" id="UP000693672"/>
    </source>
</evidence>
<feature type="chain" id="PRO_5037401613" description="Extracellular solute-binding protein" evidence="6">
    <location>
        <begin position="27"/>
        <end position="450"/>
    </location>
</feature>
<protein>
    <recommendedName>
        <fullName evidence="9">Extracellular solute-binding protein</fullName>
    </recommendedName>
</protein>
<name>A0A916JXN5_9BACL</name>
<gene>
    <name evidence="7" type="ORF">PAESOLCIP111_01129</name>
</gene>
<evidence type="ECO:0000256" key="1">
    <source>
        <dbReference type="ARBA" id="ARBA00022475"/>
    </source>
</evidence>
<keyword evidence="8" id="KW-1185">Reference proteome</keyword>
<keyword evidence="3" id="KW-0472">Membrane</keyword>
<evidence type="ECO:0000256" key="5">
    <source>
        <dbReference type="ARBA" id="ARBA00023288"/>
    </source>
</evidence>
<feature type="signal peptide" evidence="6">
    <location>
        <begin position="1"/>
        <end position="26"/>
    </location>
</feature>
<comment type="caution">
    <text evidence="7">The sequence shown here is derived from an EMBL/GenBank/DDBJ whole genome shotgun (WGS) entry which is preliminary data.</text>
</comment>
<evidence type="ECO:0000256" key="4">
    <source>
        <dbReference type="ARBA" id="ARBA00023139"/>
    </source>
</evidence>
<keyword evidence="2 6" id="KW-0732">Signal</keyword>
<evidence type="ECO:0000256" key="2">
    <source>
        <dbReference type="ARBA" id="ARBA00022729"/>
    </source>
</evidence>
<dbReference type="PANTHER" id="PTHR43649:SF33">
    <property type="entry name" value="POLYGALACTURONAN_RHAMNOGALACTURONAN-BINDING PROTEIN YTCQ"/>
    <property type="match status" value="1"/>
</dbReference>
<accession>A0A916JXN5</accession>
<dbReference type="PROSITE" id="PS51257">
    <property type="entry name" value="PROKAR_LIPOPROTEIN"/>
    <property type="match status" value="1"/>
</dbReference>
<dbReference type="InterPro" id="IPR050490">
    <property type="entry name" value="Bact_solute-bd_prot1"/>
</dbReference>
<sequence length="450" mass="50828">MHRRWLWGAASVLFAATAMMSGCSSAKQQTSEKAVDQAAAPKKDPVELSLLMTGTATDEEFEKVYGAVLKKKFPHVTFKKVTADNKIARMEELVSTGQPVDLIFASINYTSEYIVGMGLGTDISDLIKSYKYDTSVLEPSTLEMQKQIANGGIYGLPVSTTAFTVFYNKDIFDRFGVGYPKDGMTWDEMYSLAQKVTRNENGNQYYGFLISPLHYLLSNQRGLPMLDPKTQAPLFTEEKYKAILENLIRFYQIPGAETNKYVLTRDVAKNAIMFFENKNVAMYAYMNGLRHEEMDKMNWDIVSMPSFKDSPGVGTQSYPGFVYLSKTSKHREQAFEVMAYLTSEEYQRYQAESLATSSILKNPDIMKNFAKGSVYESYYKGKNIKALLPEKFAPYSPKDQYTRVVEAPLAEAMMKVAKNQSDINTALRQTSEKAVQEINKVKQQEGAKNK</sequence>
<evidence type="ECO:0000313" key="7">
    <source>
        <dbReference type="EMBL" id="CAG7609064.1"/>
    </source>
</evidence>
<dbReference type="AlphaFoldDB" id="A0A916JXN5"/>
<dbReference type="InterPro" id="IPR006059">
    <property type="entry name" value="SBP"/>
</dbReference>
<evidence type="ECO:0000256" key="6">
    <source>
        <dbReference type="SAM" id="SignalP"/>
    </source>
</evidence>
<evidence type="ECO:0008006" key="9">
    <source>
        <dbReference type="Google" id="ProtNLM"/>
    </source>
</evidence>
<evidence type="ECO:0000256" key="3">
    <source>
        <dbReference type="ARBA" id="ARBA00023136"/>
    </source>
</evidence>
<organism evidence="7 8">
    <name type="scientific">Paenibacillus solanacearum</name>
    <dbReference type="NCBI Taxonomy" id="2048548"/>
    <lineage>
        <taxon>Bacteria</taxon>
        <taxon>Bacillati</taxon>
        <taxon>Bacillota</taxon>
        <taxon>Bacilli</taxon>
        <taxon>Bacillales</taxon>
        <taxon>Paenibacillaceae</taxon>
        <taxon>Paenibacillus</taxon>
    </lineage>
</organism>
<dbReference type="RefSeq" id="WP_218090942.1">
    <property type="nucleotide sequence ID" value="NZ_CAJVAS010000003.1"/>
</dbReference>
<keyword evidence="1" id="KW-1003">Cell membrane</keyword>
<dbReference type="Proteomes" id="UP000693672">
    <property type="component" value="Unassembled WGS sequence"/>
</dbReference>
<dbReference type="EMBL" id="CAJVAS010000003">
    <property type="protein sequence ID" value="CAG7609064.1"/>
    <property type="molecule type" value="Genomic_DNA"/>
</dbReference>
<dbReference type="Pfam" id="PF01547">
    <property type="entry name" value="SBP_bac_1"/>
    <property type="match status" value="1"/>
</dbReference>
<keyword evidence="4" id="KW-0564">Palmitate</keyword>
<reference evidence="7" key="1">
    <citation type="submission" date="2021-06" db="EMBL/GenBank/DDBJ databases">
        <authorList>
            <person name="Criscuolo A."/>
        </authorList>
    </citation>
    <scope>NUCLEOTIDE SEQUENCE</scope>
    <source>
        <strain evidence="7">CIP111600</strain>
    </source>
</reference>
<dbReference type="PANTHER" id="PTHR43649">
    <property type="entry name" value="ARABINOSE-BINDING PROTEIN-RELATED"/>
    <property type="match status" value="1"/>
</dbReference>
<proteinExistence type="predicted"/>
<keyword evidence="5" id="KW-0449">Lipoprotein</keyword>